<reference evidence="2" key="1">
    <citation type="submission" date="2016-10" db="EMBL/GenBank/DDBJ databases">
        <authorList>
            <person name="Varghese N."/>
            <person name="Submissions S."/>
        </authorList>
    </citation>
    <scope>NUCLEOTIDE SEQUENCE [LARGE SCALE GENOMIC DNA]</scope>
    <source>
        <strain evidence="2">CGMCC 4.6825</strain>
    </source>
</reference>
<keyword evidence="2" id="KW-1185">Reference proteome</keyword>
<name>A0A1H9W606_9ACTN</name>
<dbReference type="AlphaFoldDB" id="A0A1H9W606"/>
<dbReference type="EMBL" id="FOGO01000015">
    <property type="protein sequence ID" value="SES29390.1"/>
    <property type="molecule type" value="Genomic_DNA"/>
</dbReference>
<accession>A0A1H9W606</accession>
<sequence length="70" mass="7360">MSGDRKGAYDGPKPGDGYAIEIAGVRKILKPLEESVIAARKIKDVVGCEATFTSTAGVAVTMDIDDPARH</sequence>
<dbReference type="RefSeq" id="WP_079172096.1">
    <property type="nucleotide sequence ID" value="NZ_FOGO01000015.1"/>
</dbReference>
<proteinExistence type="predicted"/>
<organism evidence="1 2">
    <name type="scientific">Streptomyces qinglanensis</name>
    <dbReference type="NCBI Taxonomy" id="943816"/>
    <lineage>
        <taxon>Bacteria</taxon>
        <taxon>Bacillati</taxon>
        <taxon>Actinomycetota</taxon>
        <taxon>Actinomycetes</taxon>
        <taxon>Kitasatosporales</taxon>
        <taxon>Streptomycetaceae</taxon>
        <taxon>Streptomyces</taxon>
    </lineage>
</organism>
<protein>
    <submittedName>
        <fullName evidence="1">Uncharacterized protein</fullName>
    </submittedName>
</protein>
<evidence type="ECO:0000313" key="1">
    <source>
        <dbReference type="EMBL" id="SES29390.1"/>
    </source>
</evidence>
<gene>
    <name evidence="1" type="ORF">SAMN05421870_11587</name>
</gene>
<dbReference type="Proteomes" id="UP000182841">
    <property type="component" value="Unassembled WGS sequence"/>
</dbReference>
<evidence type="ECO:0000313" key="2">
    <source>
        <dbReference type="Proteomes" id="UP000182841"/>
    </source>
</evidence>